<dbReference type="Proteomes" id="UP001347796">
    <property type="component" value="Unassembled WGS sequence"/>
</dbReference>
<gene>
    <name evidence="2" type="ORF">SNE40_004692</name>
</gene>
<reference evidence="2 3" key="1">
    <citation type="submission" date="2024-01" db="EMBL/GenBank/DDBJ databases">
        <title>The genome of the rayed Mediterranean limpet Patella caerulea (Linnaeus, 1758).</title>
        <authorList>
            <person name="Anh-Thu Weber A."/>
            <person name="Halstead-Nussloch G."/>
        </authorList>
    </citation>
    <scope>NUCLEOTIDE SEQUENCE [LARGE SCALE GENOMIC DNA]</scope>
    <source>
        <strain evidence="2">AATW-2023a</strain>
        <tissue evidence="2">Whole specimen</tissue>
    </source>
</reference>
<dbReference type="Pfam" id="PF00059">
    <property type="entry name" value="Lectin_C"/>
    <property type="match status" value="1"/>
</dbReference>
<accession>A0AAN8JYL0</accession>
<evidence type="ECO:0000313" key="3">
    <source>
        <dbReference type="Proteomes" id="UP001347796"/>
    </source>
</evidence>
<protein>
    <recommendedName>
        <fullName evidence="1">C-type lectin domain-containing protein</fullName>
    </recommendedName>
</protein>
<dbReference type="PROSITE" id="PS50041">
    <property type="entry name" value="C_TYPE_LECTIN_2"/>
    <property type="match status" value="1"/>
</dbReference>
<comment type="caution">
    <text evidence="2">The sequence shown here is derived from an EMBL/GenBank/DDBJ whole genome shotgun (WGS) entry which is preliminary data.</text>
</comment>
<sequence>MNTESCDIEEYPLFGGKFCMRFFSVYKTWQEAQEVCTQDGGQLLSMKSDDFFLKKEVLAKIDQGRKYWIGGNKLGTEGIWRWSNGSKIENNQWLPNQPLNNFLAGVGGCMHFNQDNVHLFGETFCGVILWFVCEKLNL</sequence>
<organism evidence="2 3">
    <name type="scientific">Patella caerulea</name>
    <name type="common">Rayed Mediterranean limpet</name>
    <dbReference type="NCBI Taxonomy" id="87958"/>
    <lineage>
        <taxon>Eukaryota</taxon>
        <taxon>Metazoa</taxon>
        <taxon>Spiralia</taxon>
        <taxon>Lophotrochozoa</taxon>
        <taxon>Mollusca</taxon>
        <taxon>Gastropoda</taxon>
        <taxon>Patellogastropoda</taxon>
        <taxon>Patelloidea</taxon>
        <taxon>Patellidae</taxon>
        <taxon>Patella</taxon>
    </lineage>
</organism>
<proteinExistence type="predicted"/>
<dbReference type="Gene3D" id="3.10.100.10">
    <property type="entry name" value="Mannose-Binding Protein A, subunit A"/>
    <property type="match status" value="1"/>
</dbReference>
<feature type="domain" description="C-type lectin" evidence="1">
    <location>
        <begin position="15"/>
        <end position="134"/>
    </location>
</feature>
<dbReference type="AlphaFoldDB" id="A0AAN8JYL0"/>
<dbReference type="CDD" id="cd00037">
    <property type="entry name" value="CLECT"/>
    <property type="match status" value="1"/>
</dbReference>
<dbReference type="PANTHER" id="PTHR22801">
    <property type="entry name" value="LITHOSTATHINE"/>
    <property type="match status" value="1"/>
</dbReference>
<dbReference type="InterPro" id="IPR016186">
    <property type="entry name" value="C-type_lectin-like/link_sf"/>
</dbReference>
<dbReference type="InterPro" id="IPR050801">
    <property type="entry name" value="Ca-Dep_Lectins_ImmuneDev"/>
</dbReference>
<dbReference type="PANTHER" id="PTHR22801:SF63">
    <property type="entry name" value="C-TYPE LECTIN DOMAIN-CONTAINING PROTEIN"/>
    <property type="match status" value="1"/>
</dbReference>
<dbReference type="EMBL" id="JAZGQO010000003">
    <property type="protein sequence ID" value="KAK6188534.1"/>
    <property type="molecule type" value="Genomic_DNA"/>
</dbReference>
<dbReference type="InterPro" id="IPR001304">
    <property type="entry name" value="C-type_lectin-like"/>
</dbReference>
<dbReference type="SMART" id="SM00034">
    <property type="entry name" value="CLECT"/>
    <property type="match status" value="1"/>
</dbReference>
<evidence type="ECO:0000259" key="1">
    <source>
        <dbReference type="PROSITE" id="PS50041"/>
    </source>
</evidence>
<dbReference type="SUPFAM" id="SSF56436">
    <property type="entry name" value="C-type lectin-like"/>
    <property type="match status" value="1"/>
</dbReference>
<keyword evidence="3" id="KW-1185">Reference proteome</keyword>
<evidence type="ECO:0000313" key="2">
    <source>
        <dbReference type="EMBL" id="KAK6188534.1"/>
    </source>
</evidence>
<dbReference type="InterPro" id="IPR016187">
    <property type="entry name" value="CTDL_fold"/>
</dbReference>
<name>A0AAN8JYL0_PATCE</name>